<comment type="pathway">
    <text evidence="8">Purine metabolism.</text>
</comment>
<dbReference type="InterPro" id="IPR011761">
    <property type="entry name" value="ATP-grasp"/>
</dbReference>
<dbReference type="AlphaFoldDB" id="A0A7R8WL75"/>
<dbReference type="InterPro" id="IPR011054">
    <property type="entry name" value="Rudment_hybrid_motif"/>
</dbReference>
<dbReference type="SMART" id="SM00478">
    <property type="entry name" value="ENDO3c"/>
    <property type="match status" value="1"/>
</dbReference>
<dbReference type="GO" id="GO:0046872">
    <property type="term" value="F:metal ion binding"/>
    <property type="evidence" value="ECO:0007669"/>
    <property type="project" value="InterPro"/>
</dbReference>
<evidence type="ECO:0000256" key="5">
    <source>
        <dbReference type="ARBA" id="ARBA00022840"/>
    </source>
</evidence>
<dbReference type="Pfam" id="PF22660">
    <property type="entry name" value="RS_preATP-grasp-like"/>
    <property type="match status" value="1"/>
</dbReference>
<dbReference type="Gene3D" id="3.30.1490.20">
    <property type="entry name" value="ATP-grasp fold, A domain"/>
    <property type="match status" value="1"/>
</dbReference>
<dbReference type="InterPro" id="IPR054350">
    <property type="entry name" value="PurT/PurK_preATP-grasp"/>
</dbReference>
<dbReference type="InterPro" id="IPR011257">
    <property type="entry name" value="DNA_glycosylase"/>
</dbReference>
<dbReference type="GO" id="GO:0006284">
    <property type="term" value="P:base-excision repair"/>
    <property type="evidence" value="ECO:0007669"/>
    <property type="project" value="InterPro"/>
</dbReference>
<accession>A0A7R8WL75</accession>
<name>A0A7R8WL75_9CRUS</name>
<dbReference type="Pfam" id="PF17769">
    <property type="entry name" value="PurK_C"/>
    <property type="match status" value="1"/>
</dbReference>
<dbReference type="InterPro" id="IPR003135">
    <property type="entry name" value="ATP-grasp_carboxylate-amine"/>
</dbReference>
<dbReference type="InterPro" id="IPR040686">
    <property type="entry name" value="PurK_C"/>
</dbReference>
<dbReference type="GO" id="GO:0006164">
    <property type="term" value="P:purine nucleotide biosynthetic process"/>
    <property type="evidence" value="ECO:0007669"/>
    <property type="project" value="UniProtKB-KW"/>
</dbReference>
<dbReference type="PROSITE" id="PS01155">
    <property type="entry name" value="ENDONUCLEASE_III_2"/>
    <property type="match status" value="1"/>
</dbReference>
<reference evidence="9" key="1">
    <citation type="submission" date="2020-11" db="EMBL/GenBank/DDBJ databases">
        <authorList>
            <person name="Tran Van P."/>
        </authorList>
    </citation>
    <scope>NUCLEOTIDE SEQUENCE</scope>
</reference>
<proteinExistence type="predicted"/>
<evidence type="ECO:0000256" key="7">
    <source>
        <dbReference type="ARBA" id="ARBA00023295"/>
    </source>
</evidence>
<dbReference type="SUPFAM" id="SSF52440">
    <property type="entry name" value="PreATP-grasp domain"/>
    <property type="match status" value="1"/>
</dbReference>
<dbReference type="EMBL" id="OB667079">
    <property type="protein sequence ID" value="CAD7233838.1"/>
    <property type="molecule type" value="Genomic_DNA"/>
</dbReference>
<dbReference type="InterPro" id="IPR003265">
    <property type="entry name" value="HhH-GPD_domain"/>
</dbReference>
<dbReference type="PROSITE" id="PS50975">
    <property type="entry name" value="ATP_GRASP"/>
    <property type="match status" value="1"/>
</dbReference>
<protein>
    <submittedName>
        <fullName evidence="9">Uncharacterized protein</fullName>
    </submittedName>
</protein>
<evidence type="ECO:0000256" key="8">
    <source>
        <dbReference type="ARBA" id="ARBA00025704"/>
    </source>
</evidence>
<evidence type="ECO:0000256" key="4">
    <source>
        <dbReference type="ARBA" id="ARBA00022801"/>
    </source>
</evidence>
<dbReference type="Gene3D" id="3.40.50.20">
    <property type="match status" value="1"/>
</dbReference>
<keyword evidence="7" id="KW-0326">Glycosidase</keyword>
<dbReference type="CDD" id="cd00056">
    <property type="entry name" value="ENDO3c"/>
    <property type="match status" value="1"/>
</dbReference>
<dbReference type="SUPFAM" id="SSF56059">
    <property type="entry name" value="Glutathione synthetase ATP-binding domain-like"/>
    <property type="match status" value="1"/>
</dbReference>
<dbReference type="Gene3D" id="1.10.1670.10">
    <property type="entry name" value="Helix-hairpin-Helix base-excision DNA repair enzymes (C-terminal)"/>
    <property type="match status" value="1"/>
</dbReference>
<keyword evidence="1" id="KW-0547">Nucleotide-binding</keyword>
<dbReference type="InterPro" id="IPR013815">
    <property type="entry name" value="ATP_grasp_subdomain_1"/>
</dbReference>
<dbReference type="GO" id="GO:0005829">
    <property type="term" value="C:cytosol"/>
    <property type="evidence" value="ECO:0007669"/>
    <property type="project" value="TreeGrafter"/>
</dbReference>
<dbReference type="SUPFAM" id="SSF48150">
    <property type="entry name" value="DNA-glycosylase"/>
    <property type="match status" value="1"/>
</dbReference>
<dbReference type="Gene3D" id="3.30.470.20">
    <property type="entry name" value="ATP-grasp fold, B domain"/>
    <property type="match status" value="1"/>
</dbReference>
<dbReference type="Gene3D" id="1.10.340.30">
    <property type="entry name" value="Hypothetical protein, domain 2"/>
    <property type="match status" value="1"/>
</dbReference>
<keyword evidence="2" id="KW-0658">Purine biosynthesis</keyword>
<evidence type="ECO:0000256" key="1">
    <source>
        <dbReference type="ARBA" id="ARBA00022741"/>
    </source>
</evidence>
<keyword evidence="6" id="KW-0234">DNA repair</keyword>
<organism evidence="9">
    <name type="scientific">Cyprideis torosa</name>
    <dbReference type="NCBI Taxonomy" id="163714"/>
    <lineage>
        <taxon>Eukaryota</taxon>
        <taxon>Metazoa</taxon>
        <taxon>Ecdysozoa</taxon>
        <taxon>Arthropoda</taxon>
        <taxon>Crustacea</taxon>
        <taxon>Oligostraca</taxon>
        <taxon>Ostracoda</taxon>
        <taxon>Podocopa</taxon>
        <taxon>Podocopida</taxon>
        <taxon>Cytherocopina</taxon>
        <taxon>Cytheroidea</taxon>
        <taxon>Cytherideidae</taxon>
        <taxon>Cyprideis</taxon>
    </lineage>
</organism>
<keyword evidence="3" id="KW-0227">DNA damage</keyword>
<sequence>MAKLEVAEIKQAIKQIGLANNKAKNLKQMSQQLIDRHGGEVPKSFEALEALAGVGHKTASVVMSQAFGHPAFPVDTHIHRLMWRWGLSNGKSVEQTEKDAKRLFPKELWNKLHLQIIYYGRAYSPARDPDPFAPCSAFTPRFHQGDFRLYEDVMNFGKEMDVISIEIEQVNVGALRELQALGKRVFPDPDVLEMFQNKAKQKSFYLENDIPVAPLVGAQDYPLVQKLEEGGYDGKGVKLINNADEAEGLLEGPSFYEACASIQKELACIVWKLNDQVLVSPLVEQVFDPGLNLVDYLLSPAEVSEEVENRCKSIAHKLGSQLKGSGFFAIEFFWNTDDAIWVNETAPRLHNSGHVGMESWNVSQFDAFVRLLLEMPMYDWRSRNYGAMLNLIGKEWDEVSTLVDYQEGGDVYLHWYNKKESRPGRKMGHLNVLGSDYEVLKRAISELKKKV</sequence>
<evidence type="ECO:0000256" key="2">
    <source>
        <dbReference type="ARBA" id="ARBA00022755"/>
    </source>
</evidence>
<gene>
    <name evidence="9" type="ORF">CTOB1V02_LOCUS11657</name>
</gene>
<dbReference type="PANTHER" id="PTHR11609">
    <property type="entry name" value="PURINE BIOSYNTHESIS PROTEIN 6/7, PUR6/7"/>
    <property type="match status" value="1"/>
</dbReference>
<dbReference type="InterPro" id="IPR023170">
    <property type="entry name" value="HhH_base_excis_C"/>
</dbReference>
<dbReference type="InterPro" id="IPR016185">
    <property type="entry name" value="PreATP-grasp_dom_sf"/>
</dbReference>
<evidence type="ECO:0000313" key="9">
    <source>
        <dbReference type="EMBL" id="CAD7233838.1"/>
    </source>
</evidence>
<dbReference type="GO" id="GO:0019104">
    <property type="term" value="F:DNA N-glycosylase activity"/>
    <property type="evidence" value="ECO:0007669"/>
    <property type="project" value="UniProtKB-ARBA"/>
</dbReference>
<evidence type="ECO:0000256" key="3">
    <source>
        <dbReference type="ARBA" id="ARBA00022763"/>
    </source>
</evidence>
<keyword evidence="4" id="KW-0378">Hydrolase</keyword>
<dbReference type="Pfam" id="PF02222">
    <property type="entry name" value="ATP-grasp"/>
    <property type="match status" value="1"/>
</dbReference>
<dbReference type="GO" id="GO:0005524">
    <property type="term" value="F:ATP binding"/>
    <property type="evidence" value="ECO:0007669"/>
    <property type="project" value="UniProtKB-UniRule"/>
</dbReference>
<dbReference type="Pfam" id="PF00730">
    <property type="entry name" value="HhH-GPD"/>
    <property type="match status" value="1"/>
</dbReference>
<evidence type="ECO:0000256" key="6">
    <source>
        <dbReference type="ARBA" id="ARBA00023204"/>
    </source>
</evidence>
<dbReference type="OrthoDB" id="6380919at2759"/>
<dbReference type="SUPFAM" id="SSF51246">
    <property type="entry name" value="Rudiment single hybrid motif"/>
    <property type="match status" value="1"/>
</dbReference>
<dbReference type="InterPro" id="IPR004036">
    <property type="entry name" value="Endonuclease-III-like_CS2"/>
</dbReference>
<keyword evidence="5" id="KW-0067">ATP-binding</keyword>
<dbReference type="PANTHER" id="PTHR11609:SF5">
    <property type="entry name" value="PHOSPHORIBOSYLAMINOIMIDAZOLE CARBOXYLASE"/>
    <property type="match status" value="1"/>
</dbReference>